<dbReference type="EMBL" id="JAPMOU010000070">
    <property type="protein sequence ID" value="MDE1465563.1"/>
    <property type="molecule type" value="Genomic_DNA"/>
</dbReference>
<gene>
    <name evidence="1" type="ORF">ORQ98_26740</name>
</gene>
<name>A0ABT5UGT3_9GAMM</name>
<reference evidence="1 2" key="1">
    <citation type="submission" date="2022-11" db="EMBL/GenBank/DDBJ databases">
        <title>Spartinivicinus poritis sp. nov., isolated from scleractinian coral Porites lutea.</title>
        <authorList>
            <person name="Zhang G."/>
            <person name="Cai L."/>
            <person name="Wei Q."/>
        </authorList>
    </citation>
    <scope>NUCLEOTIDE SEQUENCE [LARGE SCALE GENOMIC DNA]</scope>
    <source>
        <strain evidence="1 2">A2-2</strain>
    </source>
</reference>
<evidence type="ECO:0000313" key="2">
    <source>
        <dbReference type="Proteomes" id="UP001528823"/>
    </source>
</evidence>
<keyword evidence="2" id="KW-1185">Reference proteome</keyword>
<protein>
    <submittedName>
        <fullName evidence="1">Uncharacterized protein</fullName>
    </submittedName>
</protein>
<evidence type="ECO:0000313" key="1">
    <source>
        <dbReference type="EMBL" id="MDE1465563.1"/>
    </source>
</evidence>
<sequence>MTDLPEQGSLCDDFRPYYAVDIEVLNAQGKPDKKLPILPSVMVPGKEKGLYGLPELGTWERTTDSSIKDECLNYQLETVHQETQAQTSQTTVVEHSTEIIGGTKAIGAMSYKTTLRWHSRISSNR</sequence>
<organism evidence="1 2">
    <name type="scientific">Spartinivicinus poritis</name>
    <dbReference type="NCBI Taxonomy" id="2994640"/>
    <lineage>
        <taxon>Bacteria</taxon>
        <taxon>Pseudomonadati</taxon>
        <taxon>Pseudomonadota</taxon>
        <taxon>Gammaproteobacteria</taxon>
        <taxon>Oceanospirillales</taxon>
        <taxon>Zooshikellaceae</taxon>
        <taxon>Spartinivicinus</taxon>
    </lineage>
</organism>
<dbReference type="Proteomes" id="UP001528823">
    <property type="component" value="Unassembled WGS sequence"/>
</dbReference>
<comment type="caution">
    <text evidence="1">The sequence shown here is derived from an EMBL/GenBank/DDBJ whole genome shotgun (WGS) entry which is preliminary data.</text>
</comment>
<proteinExistence type="predicted"/>
<accession>A0ABT5UGT3</accession>